<feature type="domain" description="O-GlcNAc transferase C-terminal" evidence="9">
    <location>
        <begin position="264"/>
        <end position="407"/>
    </location>
</feature>
<dbReference type="InterPro" id="IPR019734">
    <property type="entry name" value="TPR_rpt"/>
</dbReference>
<dbReference type="SUPFAM" id="SSF48452">
    <property type="entry name" value="TPR-like"/>
    <property type="match status" value="1"/>
</dbReference>
<dbReference type="PANTHER" id="PTHR44998">
    <property type="match status" value="1"/>
</dbReference>
<comment type="similarity">
    <text evidence="2">Belongs to the glycosyltransferase 41 family. O-GlcNAc transferase subfamily.</text>
</comment>
<comment type="pathway">
    <text evidence="1">Protein modification; protein glycosylation.</text>
</comment>
<evidence type="ECO:0000313" key="10">
    <source>
        <dbReference type="EMBL" id="TLU70954.1"/>
    </source>
</evidence>
<dbReference type="AlphaFoldDB" id="A0A5R9IZR1"/>
<organism evidence="10 11">
    <name type="scientific">Lichenicoccus roseus</name>
    <dbReference type="NCBI Taxonomy" id="2683649"/>
    <lineage>
        <taxon>Bacteria</taxon>
        <taxon>Pseudomonadati</taxon>
        <taxon>Pseudomonadota</taxon>
        <taxon>Alphaproteobacteria</taxon>
        <taxon>Acetobacterales</taxon>
        <taxon>Acetobacteraceae</taxon>
        <taxon>Lichenicoccus</taxon>
    </lineage>
</organism>
<evidence type="ECO:0000256" key="6">
    <source>
        <dbReference type="ARBA" id="ARBA00022737"/>
    </source>
</evidence>
<dbReference type="GO" id="GO:0097363">
    <property type="term" value="F:protein O-acetylglucosaminyltransferase activity"/>
    <property type="evidence" value="ECO:0007669"/>
    <property type="project" value="UniProtKB-EC"/>
</dbReference>
<feature type="repeat" description="TPR" evidence="8">
    <location>
        <begin position="144"/>
        <end position="177"/>
    </location>
</feature>
<keyword evidence="7 8" id="KW-0802">TPR repeat</keyword>
<protein>
    <recommendedName>
        <fullName evidence="3">protein O-GlcNAc transferase</fullName>
        <ecNumber evidence="3">2.4.1.255</ecNumber>
    </recommendedName>
</protein>
<evidence type="ECO:0000313" key="11">
    <source>
        <dbReference type="Proteomes" id="UP000305654"/>
    </source>
</evidence>
<dbReference type="Gene3D" id="3.40.50.2000">
    <property type="entry name" value="Glycogen Phosphorylase B"/>
    <property type="match status" value="1"/>
</dbReference>
<dbReference type="Proteomes" id="UP000305654">
    <property type="component" value="Unassembled WGS sequence"/>
</dbReference>
<dbReference type="Gene3D" id="3.40.50.11380">
    <property type="match status" value="1"/>
</dbReference>
<proteinExistence type="inferred from homology"/>
<dbReference type="Pfam" id="PF13844">
    <property type="entry name" value="Glyco_transf_41"/>
    <property type="match status" value="2"/>
</dbReference>
<dbReference type="SMART" id="SM00028">
    <property type="entry name" value="TPR"/>
    <property type="match status" value="2"/>
</dbReference>
<reference evidence="10 11" key="1">
    <citation type="submission" date="2019-05" db="EMBL/GenBank/DDBJ databases">
        <authorList>
            <person name="Pankratov T."/>
            <person name="Grouzdev D."/>
        </authorList>
    </citation>
    <scope>NUCLEOTIDE SEQUENCE [LARGE SCALE GENOMIC DNA]</scope>
    <source>
        <strain evidence="10 11">KEBCLARHB70R</strain>
    </source>
</reference>
<evidence type="ECO:0000256" key="7">
    <source>
        <dbReference type="ARBA" id="ARBA00022803"/>
    </source>
</evidence>
<evidence type="ECO:0000256" key="3">
    <source>
        <dbReference type="ARBA" id="ARBA00011970"/>
    </source>
</evidence>
<dbReference type="PANTHER" id="PTHR44998:SF1">
    <property type="entry name" value="UDP-N-ACETYLGLUCOSAMINE--PEPTIDE N-ACETYLGLUCOSAMINYLTRANSFERASE 110 KDA SUBUNIT"/>
    <property type="match status" value="1"/>
</dbReference>
<dbReference type="InterPro" id="IPR011990">
    <property type="entry name" value="TPR-like_helical_dom_sf"/>
</dbReference>
<dbReference type="InterPro" id="IPR029489">
    <property type="entry name" value="OGT/SEC/SPY_C"/>
</dbReference>
<keyword evidence="4" id="KW-0328">Glycosyltransferase</keyword>
<keyword evidence="6" id="KW-0677">Repeat</keyword>
<evidence type="ECO:0000259" key="9">
    <source>
        <dbReference type="Pfam" id="PF13844"/>
    </source>
</evidence>
<evidence type="ECO:0000256" key="1">
    <source>
        <dbReference type="ARBA" id="ARBA00004922"/>
    </source>
</evidence>
<dbReference type="EMBL" id="VCDI01000009">
    <property type="protein sequence ID" value="TLU70954.1"/>
    <property type="molecule type" value="Genomic_DNA"/>
</dbReference>
<keyword evidence="5 10" id="KW-0808">Transferase</keyword>
<dbReference type="PROSITE" id="PS50005">
    <property type="entry name" value="TPR"/>
    <property type="match status" value="1"/>
</dbReference>
<dbReference type="EC" id="2.4.1.255" evidence="3"/>
<feature type="domain" description="O-GlcNAc transferase C-terminal" evidence="9">
    <location>
        <begin position="422"/>
        <end position="604"/>
    </location>
</feature>
<dbReference type="Pfam" id="PF13181">
    <property type="entry name" value="TPR_8"/>
    <property type="match status" value="2"/>
</dbReference>
<accession>A0A5R9IZR1</accession>
<name>A0A5R9IZR1_9PROT</name>
<evidence type="ECO:0000256" key="4">
    <source>
        <dbReference type="ARBA" id="ARBA00022676"/>
    </source>
</evidence>
<evidence type="ECO:0000256" key="2">
    <source>
        <dbReference type="ARBA" id="ARBA00005386"/>
    </source>
</evidence>
<gene>
    <name evidence="10" type="ORF">FE263_19030</name>
</gene>
<dbReference type="RefSeq" id="WP_138327624.1">
    <property type="nucleotide sequence ID" value="NZ_VCDI01000009.1"/>
</dbReference>
<dbReference type="Gene3D" id="1.25.40.10">
    <property type="entry name" value="Tetratricopeptide repeat domain"/>
    <property type="match status" value="1"/>
</dbReference>
<dbReference type="OrthoDB" id="146908at2"/>
<dbReference type="SUPFAM" id="SSF53756">
    <property type="entry name" value="UDP-Glycosyltransferase/glycogen phosphorylase"/>
    <property type="match status" value="1"/>
</dbReference>
<comment type="caution">
    <text evidence="10">The sequence shown here is derived from an EMBL/GenBank/DDBJ whole genome shotgun (WGS) entry which is preliminary data.</text>
</comment>
<evidence type="ECO:0000256" key="5">
    <source>
        <dbReference type="ARBA" id="ARBA00022679"/>
    </source>
</evidence>
<evidence type="ECO:0000256" key="8">
    <source>
        <dbReference type="PROSITE-ProRule" id="PRU00339"/>
    </source>
</evidence>
<sequence>MPHSVARVVPVGPEDAGYRLVELIGAVEALVNRNLPQNTSPTDTDAKAQGAALYAVWLQHHPLDPLRHAACFNFGVLLTQLGRHAEAGACFAEAISLRPGFLSAYVNHGLALERLNDLPAAVGQWLHVADLLAATDGDLIVHKTTSLKHAARVFKSIGDLGSAEEALRRCLDLDPHQCDAMQHWVALREMQCKWPVLAPSGRVTAGRLSASLSPLALAIHADDPMFQLSNAWRSMRRDGGWPSGPCTVGTWPPPLPAGRDPAAPLRIGYVSPDLREHAIGFLTVELFELHDPTGVEVFAYYSGRAAPDALQARFRRAVPHWCSISGWTDRQVASRIAHDGIDILVDLGGHTGDVPGAALALRPAPVMVNWLGYPGSMGTPHHQYIIADATIIPPGHERFYSERVVRLPCYQPTDRKRTVSGTIPARHELGLPDGAVVYCCFNGTQKITPSMFGRWMTLLARVPGSVLWLLSCDGATDERLRQQAARRGILPDRLVFAPRRSNEEHLARYPAADLFLDTYPYGAHTTASDALWMGVPVVTLQGNSFASRVCSSLVRAAGLTELVCCDPDGYIERAVQCGQEPGWLAELRHRLKAARDRCTLFDMPLLVARLEELYRQMWEDHLAGHDPVPDLANLDLYNDVGDAIDQEASPHRDLVAYEQYYARALAYRDGISPITPDRRLWRK</sequence>
<keyword evidence="11" id="KW-1185">Reference proteome</keyword>